<evidence type="ECO:0000256" key="1">
    <source>
        <dbReference type="SAM" id="MobiDB-lite"/>
    </source>
</evidence>
<gene>
    <name evidence="2" type="ORF">WICANDRAFT_104310</name>
</gene>
<dbReference type="EMBL" id="KV454209">
    <property type="protein sequence ID" value="ODQ61204.1"/>
    <property type="molecule type" value="Genomic_DNA"/>
</dbReference>
<feature type="compositionally biased region" description="Polar residues" evidence="1">
    <location>
        <begin position="727"/>
        <end position="737"/>
    </location>
</feature>
<dbReference type="RefSeq" id="XP_019040411.1">
    <property type="nucleotide sequence ID" value="XM_019180411.1"/>
</dbReference>
<name>A0A1E3P7K7_WICAA</name>
<keyword evidence="3" id="KW-1185">Reference proteome</keyword>
<dbReference type="InterPro" id="IPR012491">
    <property type="entry name" value="Red1/Rec10"/>
</dbReference>
<feature type="region of interest" description="Disordered" evidence="1">
    <location>
        <begin position="778"/>
        <end position="799"/>
    </location>
</feature>
<feature type="region of interest" description="Disordered" evidence="1">
    <location>
        <begin position="452"/>
        <end position="484"/>
    </location>
</feature>
<feature type="compositionally biased region" description="Polar residues" evidence="1">
    <location>
        <begin position="788"/>
        <end position="799"/>
    </location>
</feature>
<dbReference type="AlphaFoldDB" id="A0A1E3P7K7"/>
<proteinExistence type="predicted"/>
<dbReference type="GO" id="GO:0007131">
    <property type="term" value="P:reciprocal meiotic recombination"/>
    <property type="evidence" value="ECO:0007669"/>
    <property type="project" value="InterPro"/>
</dbReference>
<dbReference type="Pfam" id="PF07964">
    <property type="entry name" value="Red1"/>
    <property type="match status" value="1"/>
</dbReference>
<dbReference type="GeneID" id="30197657"/>
<reference evidence="2 3" key="1">
    <citation type="journal article" date="2016" name="Proc. Natl. Acad. Sci. U.S.A.">
        <title>Comparative genomics of biotechnologically important yeasts.</title>
        <authorList>
            <person name="Riley R."/>
            <person name="Haridas S."/>
            <person name="Wolfe K.H."/>
            <person name="Lopes M.R."/>
            <person name="Hittinger C.T."/>
            <person name="Goeker M."/>
            <person name="Salamov A.A."/>
            <person name="Wisecaver J.H."/>
            <person name="Long T.M."/>
            <person name="Calvey C.H."/>
            <person name="Aerts A.L."/>
            <person name="Barry K.W."/>
            <person name="Choi C."/>
            <person name="Clum A."/>
            <person name="Coughlan A.Y."/>
            <person name="Deshpande S."/>
            <person name="Douglass A.P."/>
            <person name="Hanson S.J."/>
            <person name="Klenk H.-P."/>
            <person name="LaButti K.M."/>
            <person name="Lapidus A."/>
            <person name="Lindquist E.A."/>
            <person name="Lipzen A.M."/>
            <person name="Meier-Kolthoff J.P."/>
            <person name="Ohm R.A."/>
            <person name="Otillar R.P."/>
            <person name="Pangilinan J.L."/>
            <person name="Peng Y."/>
            <person name="Rokas A."/>
            <person name="Rosa C.A."/>
            <person name="Scheuner C."/>
            <person name="Sibirny A.A."/>
            <person name="Slot J.C."/>
            <person name="Stielow J.B."/>
            <person name="Sun H."/>
            <person name="Kurtzman C.P."/>
            <person name="Blackwell M."/>
            <person name="Grigoriev I.V."/>
            <person name="Jeffries T.W."/>
        </authorList>
    </citation>
    <scope>NUCLEOTIDE SEQUENCE [LARGE SCALE GENOMIC DNA]</scope>
    <source>
        <strain evidence="3">ATCC 58044 / CBS 1984 / NCYC 433 / NRRL Y-366-8</strain>
    </source>
</reference>
<dbReference type="OrthoDB" id="3980800at2759"/>
<sequence>MVKESIQYYITILEDLSQLCSNGKLGEFAKIITAEKRKKFIAFISDGANVVNDKFRLSFNRFLDSIHNKINPKIFEIILKIGVNFMKDDDSFWFHLINILDYGATFDQYELLDLLIEQILKEDENSWKATCLLCIMIQDYPSLRSPCIKSLSKVHEELLAVLSHVKNFTTSSYLVELVSQLEDDALVSLIFKQNPELYEKFPENAYANDPTCLKFLQLTKFDPSIFKFKSFSFGTGLKSGASYCQLTSKYLITLVEHNDFAAPIQFDLSNIRNLQSVGNQARFNLARAAKKALINIDSSESTVIVLTFDSEKTCKGFMSKYQDFAGQITLSTPRKISVVQDFIALSGGFGDMDYDEDIYDGPSQNDEIIEPSAMNNEVSNSGIIDETESLFGSPINTTKDTSVSKKLGRAVSVIVSESVDKGSKMVNPQEPDLFSDDGYQQVPDSLDQAFETFHNPPVDRGPSDVVVESNQPEDSKPAKATQKSDIWDFESDPDVTLNNPQATSTVNKKYRSKAMKCLTNQINSIDKKRTGKKNEPKKKTEVKSKVNDKLEKFNKSGVDPVKDIPSSLDSIDQHGGSFLPLTSPMASAHERARTRALSKALINSEHEAPGVTENKNMGKVETNVGKRIEKKIAKKIDKETEKKPVKRGRTRAKDPEVESDVEYIEKKPSLKKGKVTTSKAVKKVVATKAAPRVTRGKKKQSEAVEVEPVTEIKLVNALPSKPKAQDTFKTVNKSSKVNAPEKSDKSMSAIFAKPDAPKGVAFDKNHPVMESTRLIDLKDKDKTQTDTHASTPAAQTHRPQTNLEQHFSLMSSAFTAPIAADTILSEAYTNTLQRQIFESITSFSNQLVKKIHIINDEINKKVMTDLTSKYETLFNELRDSFQSDVDEMCGFITDVKGLLNLPEKELTDYIKQKKFGTIASKK</sequence>
<dbReference type="STRING" id="683960.A0A1E3P7K7"/>
<evidence type="ECO:0000313" key="2">
    <source>
        <dbReference type="EMBL" id="ODQ61204.1"/>
    </source>
</evidence>
<dbReference type="Proteomes" id="UP000094112">
    <property type="component" value="Unassembled WGS sequence"/>
</dbReference>
<protein>
    <submittedName>
        <fullName evidence="2">Uncharacterized protein</fullName>
    </submittedName>
</protein>
<organism evidence="2 3">
    <name type="scientific">Wickerhamomyces anomalus (strain ATCC 58044 / CBS 1984 / NCYC 433 / NRRL Y-366-8)</name>
    <name type="common">Yeast</name>
    <name type="synonym">Hansenula anomala</name>
    <dbReference type="NCBI Taxonomy" id="683960"/>
    <lineage>
        <taxon>Eukaryota</taxon>
        <taxon>Fungi</taxon>
        <taxon>Dikarya</taxon>
        <taxon>Ascomycota</taxon>
        <taxon>Saccharomycotina</taxon>
        <taxon>Saccharomycetes</taxon>
        <taxon>Phaffomycetales</taxon>
        <taxon>Wickerhamomycetaceae</taxon>
        <taxon>Wickerhamomyces</taxon>
    </lineage>
</organism>
<accession>A0A1E3P7K7</accession>
<evidence type="ECO:0000313" key="3">
    <source>
        <dbReference type="Proteomes" id="UP000094112"/>
    </source>
</evidence>
<feature type="region of interest" description="Disordered" evidence="1">
    <location>
        <begin position="724"/>
        <end position="745"/>
    </location>
</feature>